<gene>
    <name evidence="2" type="ORF">FRUB_01426</name>
</gene>
<evidence type="ECO:0000259" key="1">
    <source>
        <dbReference type="Pfam" id="PF01048"/>
    </source>
</evidence>
<dbReference type="GO" id="GO:0009116">
    <property type="term" value="P:nucleoside metabolic process"/>
    <property type="evidence" value="ECO:0007669"/>
    <property type="project" value="InterPro"/>
</dbReference>
<dbReference type="GO" id="GO:0008782">
    <property type="term" value="F:adenosylhomocysteine nucleosidase activity"/>
    <property type="evidence" value="ECO:0007669"/>
    <property type="project" value="TreeGrafter"/>
</dbReference>
<dbReference type="AlphaFoldDB" id="A0A225E908"/>
<proteinExistence type="predicted"/>
<dbReference type="EMBL" id="NIDE01000002">
    <property type="protein sequence ID" value="OWK45095.1"/>
    <property type="molecule type" value="Genomic_DNA"/>
</dbReference>
<accession>A0A225E908</accession>
<dbReference type="PANTHER" id="PTHR46832:SF1">
    <property type="entry name" value="5'-METHYLTHIOADENOSINE_S-ADENOSYLHOMOCYSTEINE NUCLEOSIDASE"/>
    <property type="match status" value="1"/>
</dbReference>
<name>A0A225E908_9BACT</name>
<dbReference type="PANTHER" id="PTHR46832">
    <property type="entry name" value="5'-METHYLTHIOADENOSINE/S-ADENOSYLHOMOCYSTEINE NUCLEOSIDASE"/>
    <property type="match status" value="1"/>
</dbReference>
<organism evidence="2 3">
    <name type="scientific">Fimbriiglobus ruber</name>
    <dbReference type="NCBI Taxonomy" id="1908690"/>
    <lineage>
        <taxon>Bacteria</taxon>
        <taxon>Pseudomonadati</taxon>
        <taxon>Planctomycetota</taxon>
        <taxon>Planctomycetia</taxon>
        <taxon>Gemmatales</taxon>
        <taxon>Gemmataceae</taxon>
        <taxon>Fimbriiglobus</taxon>
    </lineage>
</organism>
<dbReference type="SUPFAM" id="SSF53167">
    <property type="entry name" value="Purine and uridine phosphorylases"/>
    <property type="match status" value="1"/>
</dbReference>
<dbReference type="InterPro" id="IPR000845">
    <property type="entry name" value="Nucleoside_phosphorylase_d"/>
</dbReference>
<sequence>MSGADTVASVVVLFALEREAAPFRRAVRDNDRVRVVITGIGRAAAAETIEKVLSGPLPQLVVMAGFCGGLRPGLAVGDVVAPAEVVDEASGRWACAGNGSGRLLTTTRIVATPSDKRSLGERHRADIVDMESAAVADVCARVGVPFRAVRAVSDTVETALSPALVRLLASGNVSPFRACLALFRTPSLLGEFLRLARDTALAARQLAPALVEVIRPPCSG</sequence>
<dbReference type="GO" id="GO:0008930">
    <property type="term" value="F:methylthioadenosine nucleosidase activity"/>
    <property type="evidence" value="ECO:0007669"/>
    <property type="project" value="TreeGrafter"/>
</dbReference>
<dbReference type="Gene3D" id="3.40.50.1580">
    <property type="entry name" value="Nucleoside phosphorylase domain"/>
    <property type="match status" value="2"/>
</dbReference>
<evidence type="ECO:0000313" key="3">
    <source>
        <dbReference type="Proteomes" id="UP000214646"/>
    </source>
</evidence>
<dbReference type="Pfam" id="PF01048">
    <property type="entry name" value="PNP_UDP_1"/>
    <property type="match status" value="2"/>
</dbReference>
<dbReference type="GO" id="GO:0005829">
    <property type="term" value="C:cytosol"/>
    <property type="evidence" value="ECO:0007669"/>
    <property type="project" value="TreeGrafter"/>
</dbReference>
<dbReference type="Proteomes" id="UP000214646">
    <property type="component" value="Unassembled WGS sequence"/>
</dbReference>
<reference evidence="3" key="1">
    <citation type="submission" date="2017-06" db="EMBL/GenBank/DDBJ databases">
        <title>Genome analysis of Fimbriiglobus ruber SP5, the first member of the order Planctomycetales with confirmed chitinolytic capability.</title>
        <authorList>
            <person name="Ravin N.V."/>
            <person name="Rakitin A.L."/>
            <person name="Ivanova A.A."/>
            <person name="Beletsky A.V."/>
            <person name="Kulichevskaya I.S."/>
            <person name="Mardanov A.V."/>
            <person name="Dedysh S.N."/>
        </authorList>
    </citation>
    <scope>NUCLEOTIDE SEQUENCE [LARGE SCALE GENOMIC DNA]</scope>
    <source>
        <strain evidence="3">SP5</strain>
    </source>
</reference>
<keyword evidence="3" id="KW-1185">Reference proteome</keyword>
<dbReference type="GO" id="GO:0019284">
    <property type="term" value="P:L-methionine salvage from S-adenosylmethionine"/>
    <property type="evidence" value="ECO:0007669"/>
    <property type="project" value="TreeGrafter"/>
</dbReference>
<protein>
    <submittedName>
        <fullName evidence="2">Adenosylhopane nucleosidase, HpnG</fullName>
    </submittedName>
</protein>
<evidence type="ECO:0000313" key="2">
    <source>
        <dbReference type="EMBL" id="OWK45095.1"/>
    </source>
</evidence>
<feature type="domain" description="Nucleoside phosphorylase" evidence="1">
    <location>
        <begin position="101"/>
        <end position="156"/>
    </location>
</feature>
<dbReference type="InterPro" id="IPR035994">
    <property type="entry name" value="Nucleoside_phosphorylase_sf"/>
</dbReference>
<comment type="caution">
    <text evidence="2">The sequence shown here is derived from an EMBL/GenBank/DDBJ whole genome shotgun (WGS) entry which is preliminary data.</text>
</comment>
<feature type="domain" description="Nucleoside phosphorylase" evidence="1">
    <location>
        <begin position="30"/>
        <end position="88"/>
    </location>
</feature>